<accession>A0A1R3G7B8</accession>
<sequence>MSNSQYGAEQNLRQMMNAHYHPTSTTSSSAL</sequence>
<dbReference type="AlphaFoldDB" id="A0A1R3G7B8"/>
<gene>
    <name evidence="2" type="ORF">CCACVL1_28166</name>
</gene>
<dbReference type="Gramene" id="OMO53979">
    <property type="protein sequence ID" value="OMO53979"/>
    <property type="gene ID" value="CCACVL1_28166"/>
</dbReference>
<comment type="caution">
    <text evidence="2">The sequence shown here is derived from an EMBL/GenBank/DDBJ whole genome shotgun (WGS) entry which is preliminary data.</text>
</comment>
<feature type="compositionally biased region" description="Polar residues" evidence="1">
    <location>
        <begin position="1"/>
        <end position="14"/>
    </location>
</feature>
<protein>
    <submittedName>
        <fullName evidence="2">Uncharacterized protein</fullName>
    </submittedName>
</protein>
<feature type="compositionally biased region" description="Polar residues" evidence="1">
    <location>
        <begin position="22"/>
        <end position="31"/>
    </location>
</feature>
<dbReference type="EMBL" id="AWWV01015065">
    <property type="protein sequence ID" value="OMO53979.1"/>
    <property type="molecule type" value="Genomic_DNA"/>
</dbReference>
<reference evidence="2 3" key="1">
    <citation type="submission" date="2013-09" db="EMBL/GenBank/DDBJ databases">
        <title>Corchorus capsularis genome sequencing.</title>
        <authorList>
            <person name="Alam M."/>
            <person name="Haque M.S."/>
            <person name="Islam M.S."/>
            <person name="Emdad E.M."/>
            <person name="Islam M.M."/>
            <person name="Ahmed B."/>
            <person name="Halim A."/>
            <person name="Hossen Q.M.M."/>
            <person name="Hossain M.Z."/>
            <person name="Ahmed R."/>
            <person name="Khan M.M."/>
            <person name="Islam R."/>
            <person name="Rashid M.M."/>
            <person name="Khan S.A."/>
            <person name="Rahman M.S."/>
            <person name="Alam M."/>
        </authorList>
    </citation>
    <scope>NUCLEOTIDE SEQUENCE [LARGE SCALE GENOMIC DNA]</scope>
    <source>
        <strain evidence="3">cv. CVL-1</strain>
        <tissue evidence="2">Whole seedling</tissue>
    </source>
</reference>
<proteinExistence type="predicted"/>
<evidence type="ECO:0000313" key="2">
    <source>
        <dbReference type="EMBL" id="OMO53979.1"/>
    </source>
</evidence>
<organism evidence="2 3">
    <name type="scientific">Corchorus capsularis</name>
    <name type="common">Jute</name>
    <dbReference type="NCBI Taxonomy" id="210143"/>
    <lineage>
        <taxon>Eukaryota</taxon>
        <taxon>Viridiplantae</taxon>
        <taxon>Streptophyta</taxon>
        <taxon>Embryophyta</taxon>
        <taxon>Tracheophyta</taxon>
        <taxon>Spermatophyta</taxon>
        <taxon>Magnoliopsida</taxon>
        <taxon>eudicotyledons</taxon>
        <taxon>Gunneridae</taxon>
        <taxon>Pentapetalae</taxon>
        <taxon>rosids</taxon>
        <taxon>malvids</taxon>
        <taxon>Malvales</taxon>
        <taxon>Malvaceae</taxon>
        <taxon>Grewioideae</taxon>
        <taxon>Apeibeae</taxon>
        <taxon>Corchorus</taxon>
    </lineage>
</organism>
<dbReference type="Proteomes" id="UP000188268">
    <property type="component" value="Unassembled WGS sequence"/>
</dbReference>
<feature type="non-terminal residue" evidence="2">
    <location>
        <position position="31"/>
    </location>
</feature>
<keyword evidence="3" id="KW-1185">Reference proteome</keyword>
<name>A0A1R3G7B8_COCAP</name>
<evidence type="ECO:0000256" key="1">
    <source>
        <dbReference type="SAM" id="MobiDB-lite"/>
    </source>
</evidence>
<feature type="region of interest" description="Disordered" evidence="1">
    <location>
        <begin position="1"/>
        <end position="31"/>
    </location>
</feature>
<evidence type="ECO:0000313" key="3">
    <source>
        <dbReference type="Proteomes" id="UP000188268"/>
    </source>
</evidence>